<keyword evidence="3" id="KW-1185">Reference proteome</keyword>
<feature type="region of interest" description="Disordered" evidence="1">
    <location>
        <begin position="1"/>
        <end position="34"/>
    </location>
</feature>
<reference evidence="2 3" key="1">
    <citation type="submission" date="2024-09" db="EMBL/GenBank/DDBJ databases">
        <title>Novel species of the genus Pelomonas and Roseateles isolated from streams.</title>
        <authorList>
            <person name="Lu H."/>
        </authorList>
    </citation>
    <scope>NUCLEOTIDE SEQUENCE [LARGE SCALE GENOMIC DNA]</scope>
    <source>
        <strain evidence="2 3">DC23W</strain>
    </source>
</reference>
<evidence type="ECO:0000313" key="3">
    <source>
        <dbReference type="Proteomes" id="UP001606300"/>
    </source>
</evidence>
<sequence length="55" mass="5854">MAVVIEELEVQTQPQPVSPPPSASGEGQGGPTLDERALQAALSREAWRLERLAAD</sequence>
<accession>A0ABW7EIQ1</accession>
<name>A0ABW7EIQ1_9BURK</name>
<proteinExistence type="predicted"/>
<protein>
    <submittedName>
        <fullName evidence="2">Uncharacterized protein</fullName>
    </submittedName>
</protein>
<organism evidence="2 3">
    <name type="scientific">Pelomonas dachongensis</name>
    <dbReference type="NCBI Taxonomy" id="3299029"/>
    <lineage>
        <taxon>Bacteria</taxon>
        <taxon>Pseudomonadati</taxon>
        <taxon>Pseudomonadota</taxon>
        <taxon>Betaproteobacteria</taxon>
        <taxon>Burkholderiales</taxon>
        <taxon>Sphaerotilaceae</taxon>
        <taxon>Roseateles</taxon>
    </lineage>
</organism>
<dbReference type="EMBL" id="JBIGHY010000002">
    <property type="protein sequence ID" value="MFG6413321.1"/>
    <property type="molecule type" value="Genomic_DNA"/>
</dbReference>
<comment type="caution">
    <text evidence="2">The sequence shown here is derived from an EMBL/GenBank/DDBJ whole genome shotgun (WGS) entry which is preliminary data.</text>
</comment>
<evidence type="ECO:0000313" key="2">
    <source>
        <dbReference type="EMBL" id="MFG6413321.1"/>
    </source>
</evidence>
<evidence type="ECO:0000256" key="1">
    <source>
        <dbReference type="SAM" id="MobiDB-lite"/>
    </source>
</evidence>
<dbReference type="Proteomes" id="UP001606300">
    <property type="component" value="Unassembled WGS sequence"/>
</dbReference>
<dbReference type="RefSeq" id="WP_394469411.1">
    <property type="nucleotide sequence ID" value="NZ_JBIGHY010000002.1"/>
</dbReference>
<gene>
    <name evidence="2" type="ORF">ACG02S_05355</name>
</gene>